<dbReference type="Proteomes" id="UP001179121">
    <property type="component" value="Chromosome"/>
</dbReference>
<dbReference type="KEGG" id="nti:DNFV4_03411"/>
<accession>A0AA86N1M5</accession>
<sequence length="180" mass="20188">MQIVLNDERWELSDETTLLEALAQVSDRARARQHLVMTLEVGGRPVTDRDLQPEFLSQTGRLVDVVRATSRHVAEITAGARGMVEAYGRQLRQECAALATALRRGEMAVAGLDGWLGRLADYVEAAEQDRRRTSMEESDSLVPWIAELLETRARKDHVRMVDLLEYELLPRLPGAEPTAP</sequence>
<dbReference type="AlphaFoldDB" id="A0AA86N1M5"/>
<reference evidence="1" key="1">
    <citation type="submission" date="2022-10" db="EMBL/GenBank/DDBJ databases">
        <authorList>
            <person name="Koch H."/>
        </authorList>
    </citation>
    <scope>NUCLEOTIDE SEQUENCE</scope>
    <source>
        <strain evidence="1">DNF</strain>
    </source>
</reference>
<evidence type="ECO:0000313" key="1">
    <source>
        <dbReference type="EMBL" id="CAI4032981.1"/>
    </source>
</evidence>
<evidence type="ECO:0000313" key="2">
    <source>
        <dbReference type="Proteomes" id="UP001179121"/>
    </source>
</evidence>
<keyword evidence="2" id="KW-1185">Reference proteome</keyword>
<name>A0AA86N1M5_9BACT</name>
<protein>
    <submittedName>
        <fullName evidence="1">Uncharacterized protein</fullName>
    </submittedName>
</protein>
<organism evidence="1 2">
    <name type="scientific">Nitrospira tepida</name>
    <dbReference type="NCBI Taxonomy" id="2973512"/>
    <lineage>
        <taxon>Bacteria</taxon>
        <taxon>Pseudomonadati</taxon>
        <taxon>Nitrospirota</taxon>
        <taxon>Nitrospiria</taxon>
        <taxon>Nitrospirales</taxon>
        <taxon>Nitrospiraceae</taxon>
        <taxon>Nitrospira</taxon>
    </lineage>
</organism>
<proteinExistence type="predicted"/>
<gene>
    <name evidence="1" type="ORF">DNFV4_03411</name>
</gene>
<dbReference type="EMBL" id="OX365700">
    <property type="protein sequence ID" value="CAI4032981.1"/>
    <property type="molecule type" value="Genomic_DNA"/>
</dbReference>
<dbReference type="RefSeq" id="WP_289269795.1">
    <property type="nucleotide sequence ID" value="NZ_OX365700.1"/>
</dbReference>